<dbReference type="GO" id="GO:0008610">
    <property type="term" value="P:lipid biosynthetic process"/>
    <property type="evidence" value="ECO:0007669"/>
    <property type="project" value="TreeGrafter"/>
</dbReference>
<feature type="domain" description="Thioesterase TesA-like" evidence="4">
    <location>
        <begin position="20"/>
        <end position="242"/>
    </location>
</feature>
<dbReference type="InterPro" id="IPR001031">
    <property type="entry name" value="Thioesterase"/>
</dbReference>
<dbReference type="Pfam" id="PF00975">
    <property type="entry name" value="Thioesterase"/>
    <property type="match status" value="1"/>
</dbReference>
<dbReference type="InterPro" id="IPR012223">
    <property type="entry name" value="TEII"/>
</dbReference>
<dbReference type="GO" id="GO:0016787">
    <property type="term" value="F:hydrolase activity"/>
    <property type="evidence" value="ECO:0007669"/>
    <property type="project" value="UniProtKB-KW"/>
</dbReference>
<feature type="region of interest" description="Disordered" evidence="3">
    <location>
        <begin position="248"/>
        <end position="268"/>
    </location>
</feature>
<proteinExistence type="inferred from homology"/>
<organism evidence="5 6">
    <name type="scientific">Streptomyces rubrogriseus</name>
    <dbReference type="NCBI Taxonomy" id="194673"/>
    <lineage>
        <taxon>Bacteria</taxon>
        <taxon>Bacillati</taxon>
        <taxon>Actinomycetota</taxon>
        <taxon>Actinomycetes</taxon>
        <taxon>Kitasatosporales</taxon>
        <taxon>Streptomycetaceae</taxon>
        <taxon>Streptomyces</taxon>
        <taxon>Streptomyces violaceoruber group</taxon>
    </lineage>
</organism>
<evidence type="ECO:0000313" key="5">
    <source>
        <dbReference type="EMBL" id="NEC36748.1"/>
    </source>
</evidence>
<evidence type="ECO:0000256" key="2">
    <source>
        <dbReference type="ARBA" id="ARBA00022801"/>
    </source>
</evidence>
<dbReference type="Proteomes" id="UP000475666">
    <property type="component" value="Unassembled WGS sequence"/>
</dbReference>
<reference evidence="5 6" key="1">
    <citation type="submission" date="2020-01" db="EMBL/GenBank/DDBJ databases">
        <title>Insect and environment-associated Actinomycetes.</title>
        <authorList>
            <person name="Currrie C."/>
            <person name="Chevrette M."/>
            <person name="Carlson C."/>
            <person name="Stubbendieck R."/>
            <person name="Wendt-Pienkowski E."/>
        </authorList>
    </citation>
    <scope>NUCLEOTIDE SEQUENCE [LARGE SCALE GENOMIC DNA]</scope>
    <source>
        <strain evidence="5 6">SID7739</strain>
    </source>
</reference>
<dbReference type="PANTHER" id="PTHR11487">
    <property type="entry name" value="THIOESTERASE"/>
    <property type="match status" value="1"/>
</dbReference>
<evidence type="ECO:0000256" key="3">
    <source>
        <dbReference type="SAM" id="MobiDB-lite"/>
    </source>
</evidence>
<dbReference type="SUPFAM" id="SSF53474">
    <property type="entry name" value="alpha/beta-Hydrolases"/>
    <property type="match status" value="1"/>
</dbReference>
<dbReference type="SMART" id="SM00824">
    <property type="entry name" value="PKS_TE"/>
    <property type="match status" value="1"/>
</dbReference>
<comment type="similarity">
    <text evidence="1">Belongs to the thioesterase family.</text>
</comment>
<dbReference type="InterPro" id="IPR020802">
    <property type="entry name" value="TesA-like"/>
</dbReference>
<evidence type="ECO:0000256" key="1">
    <source>
        <dbReference type="ARBA" id="ARBA00007169"/>
    </source>
</evidence>
<keyword evidence="2" id="KW-0378">Hydrolase</keyword>
<dbReference type="RefSeq" id="WP_164277789.1">
    <property type="nucleotide sequence ID" value="NZ_JAAGMQ010000794.1"/>
</dbReference>
<dbReference type="PANTHER" id="PTHR11487:SF0">
    <property type="entry name" value="S-ACYL FATTY ACID SYNTHASE THIOESTERASE, MEDIUM CHAIN"/>
    <property type="match status" value="1"/>
</dbReference>
<gene>
    <name evidence="5" type="ORF">G3I66_26775</name>
</gene>
<dbReference type="InterPro" id="IPR029058">
    <property type="entry name" value="AB_hydrolase_fold"/>
</dbReference>
<dbReference type="AlphaFoldDB" id="A0A6G3TKB9"/>
<protein>
    <submittedName>
        <fullName evidence="5">Thioesterase</fullName>
    </submittedName>
</protein>
<dbReference type="Gene3D" id="3.40.50.1820">
    <property type="entry name" value="alpha/beta hydrolase"/>
    <property type="match status" value="1"/>
</dbReference>
<evidence type="ECO:0000313" key="6">
    <source>
        <dbReference type="Proteomes" id="UP000475666"/>
    </source>
</evidence>
<evidence type="ECO:0000259" key="4">
    <source>
        <dbReference type="SMART" id="SM00824"/>
    </source>
</evidence>
<name>A0A6G3TKB9_9ACTN</name>
<dbReference type="EMBL" id="JAAGMQ010000794">
    <property type="protein sequence ID" value="NEC36748.1"/>
    <property type="molecule type" value="Genomic_DNA"/>
</dbReference>
<comment type="caution">
    <text evidence="5">The sequence shown here is derived from an EMBL/GenBank/DDBJ whole genome shotgun (WGS) entry which is preliminary data.</text>
</comment>
<accession>A0A6G3TKB9</accession>
<sequence length="268" mass="28652">MGSDWFRRFGPAPDSGVRLLCFPHAGGAAGAFLALSRELTPEFDVLSVQYPGRQDRRREPPLADIGLLVDALAGELAPFADRPHAFFGHSMGALLAYELARELRRRALPGPCHLFLSGRFAPTPQGSDSDRLDTDEKVIAMIRRLGGTVGKVFDDPDVMEMVMPPLRADYRAVGAYTWQPGPPLAVPVTVLVGDRDPVVPVAAAAAWREHTTAGCDLRVLPGGHFYLDQSVPEVAGIVRSALRATAAPGPGQRALLHGESPVGTPGPQ</sequence>